<protein>
    <submittedName>
        <fullName evidence="1">Type VI secretion protein</fullName>
    </submittedName>
</protein>
<gene>
    <name evidence="1" type="ORF">BE17_48940</name>
</gene>
<reference evidence="1 2" key="1">
    <citation type="submission" date="2014-02" db="EMBL/GenBank/DDBJ databases">
        <title>The small core and large imbalanced accessory genome model reveals a collaborative survival strategy of Sorangium cellulosum strains in nature.</title>
        <authorList>
            <person name="Han K."/>
            <person name="Peng R."/>
            <person name="Blom J."/>
            <person name="Li Y.-Z."/>
        </authorList>
    </citation>
    <scope>NUCLEOTIDE SEQUENCE [LARGE SCALE GENOMIC DNA]</scope>
    <source>
        <strain evidence="1 2">So0011-07</strain>
    </source>
</reference>
<dbReference type="Proteomes" id="UP000075635">
    <property type="component" value="Unassembled WGS sequence"/>
</dbReference>
<evidence type="ECO:0000313" key="1">
    <source>
        <dbReference type="EMBL" id="KYF77205.1"/>
    </source>
</evidence>
<dbReference type="EMBL" id="JEMB01002930">
    <property type="protein sequence ID" value="KYF77205.1"/>
    <property type="molecule type" value="Genomic_DNA"/>
</dbReference>
<evidence type="ECO:0000313" key="2">
    <source>
        <dbReference type="Proteomes" id="UP000075635"/>
    </source>
</evidence>
<proteinExistence type="predicted"/>
<accession>A0A150RAC7</accession>
<organism evidence="1 2">
    <name type="scientific">Sorangium cellulosum</name>
    <name type="common">Polyangium cellulosum</name>
    <dbReference type="NCBI Taxonomy" id="56"/>
    <lineage>
        <taxon>Bacteria</taxon>
        <taxon>Pseudomonadati</taxon>
        <taxon>Myxococcota</taxon>
        <taxon>Polyangia</taxon>
        <taxon>Polyangiales</taxon>
        <taxon>Polyangiaceae</taxon>
        <taxon>Sorangium</taxon>
    </lineage>
</organism>
<comment type="caution">
    <text evidence="1">The sequence shown here is derived from an EMBL/GenBank/DDBJ whole genome shotgun (WGS) entry which is preliminary data.</text>
</comment>
<dbReference type="AlphaFoldDB" id="A0A150RAC7"/>
<dbReference type="Pfam" id="PF13665">
    <property type="entry name" value="Tox-PAAR-like"/>
    <property type="match status" value="1"/>
</dbReference>
<name>A0A150RAC7_SORCE</name>
<sequence length="133" mass="13291">MFVNTQMGGVNTGFPDVCLTPAPPAPAPVPVPYPNIATGVMGTPAVYNVLTSCAPTHNLGTVIPLSNGDNAGVATGVASGTVMGPCRHVTGSFTVLVGGMPLTKLTSMSIQNSTNCPGMRVAPSQVTVLSLGP</sequence>